<sequence>MNNDQVLEELKNRLKTVITKSYSDFKPELEKDLNAFLEKSREKLERWILLFASGNLTEEELEWLLKSQLDLVALQTLQTTGISKIKLNSLKNNIIKTIFKFIVELIVPGV</sequence>
<name>A0ABR9TKA7_9FLAO</name>
<accession>A0ABR9TKA7</accession>
<dbReference type="Proteomes" id="UP000640614">
    <property type="component" value="Unassembled WGS sequence"/>
</dbReference>
<reference evidence="1 2" key="1">
    <citation type="submission" date="2018-07" db="EMBL/GenBank/DDBJ databases">
        <title>Genome assembly of strain KB82.</title>
        <authorList>
            <person name="Kukolya J."/>
            <person name="Horvath B."/>
            <person name="Nagy I."/>
            <person name="Toth A."/>
        </authorList>
    </citation>
    <scope>NUCLEOTIDE SEQUENCE [LARGE SCALE GENOMIC DNA]</scope>
    <source>
        <strain evidence="1 2">Kb82</strain>
    </source>
</reference>
<proteinExistence type="predicted"/>
<comment type="caution">
    <text evidence="1">The sequence shown here is derived from an EMBL/GenBank/DDBJ whole genome shotgun (WGS) entry which is preliminary data.</text>
</comment>
<evidence type="ECO:0000313" key="1">
    <source>
        <dbReference type="EMBL" id="MBE8725790.1"/>
    </source>
</evidence>
<dbReference type="EMBL" id="PRDM01000002">
    <property type="protein sequence ID" value="MBE8725790.1"/>
    <property type="molecule type" value="Genomic_DNA"/>
</dbReference>
<protein>
    <submittedName>
        <fullName evidence="1">Uncharacterized protein</fullName>
    </submittedName>
</protein>
<organism evidence="1 2">
    <name type="scientific">Flavobacterium hungaricum</name>
    <dbReference type="NCBI Taxonomy" id="2082725"/>
    <lineage>
        <taxon>Bacteria</taxon>
        <taxon>Pseudomonadati</taxon>
        <taxon>Bacteroidota</taxon>
        <taxon>Flavobacteriia</taxon>
        <taxon>Flavobacteriales</taxon>
        <taxon>Flavobacteriaceae</taxon>
        <taxon>Flavobacterium</taxon>
    </lineage>
</organism>
<keyword evidence="2" id="KW-1185">Reference proteome</keyword>
<gene>
    <name evidence="1" type="ORF">C4F50_12630</name>
</gene>
<evidence type="ECO:0000313" key="2">
    <source>
        <dbReference type="Proteomes" id="UP000640614"/>
    </source>
</evidence>
<dbReference type="RefSeq" id="WP_194138984.1">
    <property type="nucleotide sequence ID" value="NZ_PRDM01000002.1"/>
</dbReference>